<dbReference type="Gene3D" id="2.40.160.60">
    <property type="entry name" value="Outer membrane protein transport protein (OMPP1/FadL/TodX)"/>
    <property type="match status" value="1"/>
</dbReference>
<evidence type="ECO:0000256" key="6">
    <source>
        <dbReference type="ARBA" id="ARBA00023136"/>
    </source>
</evidence>
<evidence type="ECO:0000256" key="7">
    <source>
        <dbReference type="ARBA" id="ARBA00023237"/>
    </source>
</evidence>
<evidence type="ECO:0000256" key="1">
    <source>
        <dbReference type="ARBA" id="ARBA00004571"/>
    </source>
</evidence>
<evidence type="ECO:0000313" key="9">
    <source>
        <dbReference type="EMBL" id="GGZ77655.1"/>
    </source>
</evidence>
<sequence>MKTNLFNYVLLLFSTFAFSQAGHIMQGVGAINMSMGGAATAQPLDISGALQWNPASISSFDYQTIKLDVGLFSSSPELSSSFGPLSGTTMDDRGTSIMPNIAYVWAKEGSKHTFGASAFGISGFGVTFPEDSNYPQDILGNPNPNYNPNQSSNPINFPQNAGGFGHIESDYMLLQVSLSYAYEITDKFSIGVQPNINYAALQLMPNPTANPSMTAGYSATNKASAIGYGAQFGLFYDSGFGLKLGASYKTTQKFQEFEFDNTYLDNSMATSKFQMDYPAILSFGLGYSVSDVDLALDFRRVDYENTEGFSKTGWTQTGSVSGFGWQNISILSAGLQYKGISKLPLRIGYTYSSNPIPEDVTFFNVPATAVIKNAFQFGLSYEVNSNWKIDGVYHYGDSGDATKGQMLSPFAVSPSNPLGKIAGSSISYDMTTSMIMLGVSYTFNKPTD</sequence>
<name>A0A918V861_9FLAO</name>
<keyword evidence="7" id="KW-0998">Cell outer membrane</keyword>
<comment type="caution">
    <text evidence="9">The sequence shown here is derived from an EMBL/GenBank/DDBJ whole genome shotgun (WGS) entry which is preliminary data.</text>
</comment>
<evidence type="ECO:0000313" key="10">
    <source>
        <dbReference type="Proteomes" id="UP000636004"/>
    </source>
</evidence>
<dbReference type="InterPro" id="IPR005017">
    <property type="entry name" value="OMPP1/FadL/TodX"/>
</dbReference>
<organism evidence="9 10">
    <name type="scientific">Algibacter mikhailovii</name>
    <dbReference type="NCBI Taxonomy" id="425498"/>
    <lineage>
        <taxon>Bacteria</taxon>
        <taxon>Pseudomonadati</taxon>
        <taxon>Bacteroidota</taxon>
        <taxon>Flavobacteriia</taxon>
        <taxon>Flavobacteriales</taxon>
        <taxon>Flavobacteriaceae</taxon>
        <taxon>Algibacter</taxon>
    </lineage>
</organism>
<proteinExistence type="inferred from homology"/>
<evidence type="ECO:0008006" key="11">
    <source>
        <dbReference type="Google" id="ProtNLM"/>
    </source>
</evidence>
<reference evidence="9" key="1">
    <citation type="journal article" date="2014" name="Int. J. Syst. Evol. Microbiol.">
        <title>Complete genome sequence of Corynebacterium casei LMG S-19264T (=DSM 44701T), isolated from a smear-ripened cheese.</title>
        <authorList>
            <consortium name="US DOE Joint Genome Institute (JGI-PGF)"/>
            <person name="Walter F."/>
            <person name="Albersmeier A."/>
            <person name="Kalinowski J."/>
            <person name="Ruckert C."/>
        </authorList>
    </citation>
    <scope>NUCLEOTIDE SEQUENCE</scope>
    <source>
        <strain evidence="9">KCTC 12710</strain>
    </source>
</reference>
<keyword evidence="5 8" id="KW-0732">Signal</keyword>
<evidence type="ECO:0000256" key="2">
    <source>
        <dbReference type="ARBA" id="ARBA00008163"/>
    </source>
</evidence>
<dbReference type="GO" id="GO:0009279">
    <property type="term" value="C:cell outer membrane"/>
    <property type="evidence" value="ECO:0007669"/>
    <property type="project" value="UniProtKB-SubCell"/>
</dbReference>
<dbReference type="SUPFAM" id="SSF56935">
    <property type="entry name" value="Porins"/>
    <property type="match status" value="1"/>
</dbReference>
<gene>
    <name evidence="9" type="ORF">GCM10007028_13670</name>
</gene>
<dbReference type="Proteomes" id="UP000636004">
    <property type="component" value="Unassembled WGS sequence"/>
</dbReference>
<keyword evidence="6" id="KW-0472">Membrane</keyword>
<dbReference type="RefSeq" id="WP_189360050.1">
    <property type="nucleotide sequence ID" value="NZ_BMWZ01000003.1"/>
</dbReference>
<keyword evidence="4" id="KW-0812">Transmembrane</keyword>
<comment type="subcellular location">
    <subcellularLocation>
        <location evidence="1">Cell outer membrane</location>
        <topology evidence="1">Multi-pass membrane protein</topology>
    </subcellularLocation>
</comment>
<evidence type="ECO:0000256" key="3">
    <source>
        <dbReference type="ARBA" id="ARBA00022452"/>
    </source>
</evidence>
<reference evidence="9" key="2">
    <citation type="submission" date="2020-09" db="EMBL/GenBank/DDBJ databases">
        <authorList>
            <person name="Sun Q."/>
            <person name="Kim S."/>
        </authorList>
    </citation>
    <scope>NUCLEOTIDE SEQUENCE</scope>
    <source>
        <strain evidence="9">KCTC 12710</strain>
    </source>
</reference>
<keyword evidence="10" id="KW-1185">Reference proteome</keyword>
<comment type="similarity">
    <text evidence="2">Belongs to the OmpP1/FadL family.</text>
</comment>
<dbReference type="Pfam" id="PF03349">
    <property type="entry name" value="Toluene_X"/>
    <property type="match status" value="1"/>
</dbReference>
<dbReference type="PANTHER" id="PTHR35093:SF8">
    <property type="entry name" value="OUTER MEMBRANE PROTEIN NMB0088-RELATED"/>
    <property type="match status" value="1"/>
</dbReference>
<dbReference type="PANTHER" id="PTHR35093">
    <property type="entry name" value="OUTER MEMBRANE PROTEIN NMB0088-RELATED"/>
    <property type="match status" value="1"/>
</dbReference>
<dbReference type="AlphaFoldDB" id="A0A918V861"/>
<dbReference type="GO" id="GO:0015483">
    <property type="term" value="F:long-chain fatty acid transporting porin activity"/>
    <property type="evidence" value="ECO:0007669"/>
    <property type="project" value="TreeGrafter"/>
</dbReference>
<evidence type="ECO:0000256" key="5">
    <source>
        <dbReference type="ARBA" id="ARBA00022729"/>
    </source>
</evidence>
<accession>A0A918V861</accession>
<evidence type="ECO:0000256" key="4">
    <source>
        <dbReference type="ARBA" id="ARBA00022692"/>
    </source>
</evidence>
<feature type="signal peptide" evidence="8">
    <location>
        <begin position="1"/>
        <end position="19"/>
    </location>
</feature>
<evidence type="ECO:0000256" key="8">
    <source>
        <dbReference type="SAM" id="SignalP"/>
    </source>
</evidence>
<dbReference type="EMBL" id="BMWZ01000003">
    <property type="protein sequence ID" value="GGZ77655.1"/>
    <property type="molecule type" value="Genomic_DNA"/>
</dbReference>
<protein>
    <recommendedName>
        <fullName evidence="11">Hydrocarbon degradation protein</fullName>
    </recommendedName>
</protein>
<keyword evidence="3" id="KW-1134">Transmembrane beta strand</keyword>
<feature type="chain" id="PRO_5037249996" description="Hydrocarbon degradation protein" evidence="8">
    <location>
        <begin position="20"/>
        <end position="448"/>
    </location>
</feature>